<evidence type="ECO:0000259" key="1">
    <source>
        <dbReference type="PROSITE" id="PS51340"/>
    </source>
</evidence>
<dbReference type="SUPFAM" id="SSF141673">
    <property type="entry name" value="MOSC N-terminal domain-like"/>
    <property type="match status" value="1"/>
</dbReference>
<dbReference type="Pfam" id="PF03473">
    <property type="entry name" value="MOSC"/>
    <property type="match status" value="1"/>
</dbReference>
<comment type="caution">
    <text evidence="2">The sequence shown here is derived from an EMBL/GenBank/DDBJ whole genome shotgun (WGS) entry which is preliminary data.</text>
</comment>
<feature type="domain" description="MOSC" evidence="1">
    <location>
        <begin position="127"/>
        <end position="285"/>
    </location>
</feature>
<organism evidence="2 3">
    <name type="scientific">Kitasatospora arboriphila</name>
    <dbReference type="NCBI Taxonomy" id="258052"/>
    <lineage>
        <taxon>Bacteria</taxon>
        <taxon>Bacillati</taxon>
        <taxon>Actinomycetota</taxon>
        <taxon>Actinomycetes</taxon>
        <taxon>Kitasatosporales</taxon>
        <taxon>Streptomycetaceae</taxon>
        <taxon>Kitasatospora</taxon>
    </lineage>
</organism>
<dbReference type="SUPFAM" id="SSF50800">
    <property type="entry name" value="PK beta-barrel domain-like"/>
    <property type="match status" value="1"/>
</dbReference>
<accession>A0ABN1TLB0</accession>
<dbReference type="Proteomes" id="UP001499987">
    <property type="component" value="Unassembled WGS sequence"/>
</dbReference>
<evidence type="ECO:0000313" key="3">
    <source>
        <dbReference type="Proteomes" id="UP001499987"/>
    </source>
</evidence>
<reference evidence="2 3" key="1">
    <citation type="journal article" date="2019" name="Int. J. Syst. Evol. Microbiol.">
        <title>The Global Catalogue of Microorganisms (GCM) 10K type strain sequencing project: providing services to taxonomists for standard genome sequencing and annotation.</title>
        <authorList>
            <consortium name="The Broad Institute Genomics Platform"/>
            <consortium name="The Broad Institute Genome Sequencing Center for Infectious Disease"/>
            <person name="Wu L."/>
            <person name="Ma J."/>
        </authorList>
    </citation>
    <scope>NUCLEOTIDE SEQUENCE [LARGE SCALE GENOMIC DNA]</scope>
    <source>
        <strain evidence="2 3">JCM 13002</strain>
    </source>
</reference>
<dbReference type="EMBL" id="BAAALD010000038">
    <property type="protein sequence ID" value="GAA1092665.1"/>
    <property type="molecule type" value="Genomic_DNA"/>
</dbReference>
<dbReference type="PANTHER" id="PTHR14237">
    <property type="entry name" value="MOLYBDOPTERIN COFACTOR SULFURASE MOSC"/>
    <property type="match status" value="1"/>
</dbReference>
<dbReference type="PANTHER" id="PTHR14237:SF19">
    <property type="entry name" value="MITOCHONDRIAL AMIDOXIME REDUCING COMPONENT 1"/>
    <property type="match status" value="1"/>
</dbReference>
<name>A0ABN1TLB0_9ACTN</name>
<dbReference type="InterPro" id="IPR005302">
    <property type="entry name" value="MoCF_Sase_C"/>
</dbReference>
<proteinExistence type="predicted"/>
<sequence>MPQLTALHVYPVKSTYRLSPDSAGVEPWGLAGDRRWMLANPAGRAVTQRDDPSLGQYRTLPHADGSLTVTDPDGASIRIPAPSAAAGDPAAQADVFGTFFPAVEAAKEAQVWFSDRLGDVRLLHLDDPAGSRRIDPEYSRPGETTSMADGFPLLLATTASLAALNEHLAADHPAGDRRAEPLPMERFRPNLVVSGTGPWAEDGWRRIRVGEVVFRVAKPCGRCVVTTTDQETGERRGPEPLLALGRHRRFGKKLVFGQNLVPERPEGVTGDLLGTLRVGDEVTVLEEGPRPQPDARR</sequence>
<dbReference type="InterPro" id="IPR011037">
    <property type="entry name" value="Pyrv_Knase-like_insert_dom_sf"/>
</dbReference>
<dbReference type="InterPro" id="IPR005303">
    <property type="entry name" value="MOCOS_middle"/>
</dbReference>
<dbReference type="Pfam" id="PF03476">
    <property type="entry name" value="MOSC_N"/>
    <property type="match status" value="1"/>
</dbReference>
<dbReference type="PROSITE" id="PS51340">
    <property type="entry name" value="MOSC"/>
    <property type="match status" value="1"/>
</dbReference>
<dbReference type="RefSeq" id="WP_344625066.1">
    <property type="nucleotide sequence ID" value="NZ_BAAALD010000038.1"/>
</dbReference>
<keyword evidence="3" id="KW-1185">Reference proteome</keyword>
<gene>
    <name evidence="2" type="ORF">GCM10009663_40490</name>
</gene>
<protein>
    <submittedName>
        <fullName evidence="2">MOSC domain-containing protein</fullName>
    </submittedName>
</protein>
<evidence type="ECO:0000313" key="2">
    <source>
        <dbReference type="EMBL" id="GAA1092665.1"/>
    </source>
</evidence>